<evidence type="ECO:0000256" key="1">
    <source>
        <dbReference type="ARBA" id="ARBA00023015"/>
    </source>
</evidence>
<keyword evidence="1" id="KW-0805">Transcription regulation</keyword>
<dbReference type="EMBL" id="FOSK01000015">
    <property type="protein sequence ID" value="SFL05256.1"/>
    <property type="molecule type" value="Genomic_DNA"/>
</dbReference>
<dbReference type="SUPFAM" id="SSF46689">
    <property type="entry name" value="Homeodomain-like"/>
    <property type="match status" value="1"/>
</dbReference>
<dbReference type="PROSITE" id="PS01124">
    <property type="entry name" value="HTH_ARAC_FAMILY_2"/>
    <property type="match status" value="1"/>
</dbReference>
<evidence type="ECO:0000313" key="5">
    <source>
        <dbReference type="EMBL" id="SFL05256.1"/>
    </source>
</evidence>
<keyword evidence="3" id="KW-0804">Transcription</keyword>
<dbReference type="Gene3D" id="1.10.10.60">
    <property type="entry name" value="Homeodomain-like"/>
    <property type="match status" value="1"/>
</dbReference>
<organism evidence="5 6">
    <name type="scientific">Pseudovibrio ascidiaceicola</name>
    <dbReference type="NCBI Taxonomy" id="285279"/>
    <lineage>
        <taxon>Bacteria</taxon>
        <taxon>Pseudomonadati</taxon>
        <taxon>Pseudomonadota</taxon>
        <taxon>Alphaproteobacteria</taxon>
        <taxon>Hyphomicrobiales</taxon>
        <taxon>Stappiaceae</taxon>
        <taxon>Pseudovibrio</taxon>
    </lineage>
</organism>
<evidence type="ECO:0000256" key="2">
    <source>
        <dbReference type="ARBA" id="ARBA00023125"/>
    </source>
</evidence>
<dbReference type="InterPro" id="IPR009057">
    <property type="entry name" value="Homeodomain-like_sf"/>
</dbReference>
<proteinExistence type="predicted"/>
<dbReference type="InterPro" id="IPR050204">
    <property type="entry name" value="AraC_XylS_family_regulators"/>
</dbReference>
<sequence length="345" mass="38782">MVEISEPIPQAVFSVDGVAPDERFSLWKESISFMFQVEADHAVRSDAFTAEVDAHMFGQIILARTKSRKQYWERSELTIAKDGMDHFMIQLFETGDMFYEHEGAQHSVAQDGLIIFDLARTSKSWTNTFSNLSLIIPRELLEPKLVYPDGQHMRRLPAAQPMVQLLYSHIKSLKELSGQLSLSQAADINPATISLIVACLNSTSEGVVLVDASSHAAQIMLAKRTINEQLSNPDLSPETVAIKAGISRSKLYEMFRNHGGVKSFILEQRLKGAMMALISNSNTHRSNSEIAFSFGFVYESTFSRAFKKRFFMTPTEARNSAGIAWSRAISSPDVDRRYEDWVKCL</sequence>
<feature type="domain" description="HTH araC/xylS-type" evidence="4">
    <location>
        <begin position="220"/>
        <end position="320"/>
    </location>
</feature>
<evidence type="ECO:0000256" key="3">
    <source>
        <dbReference type="ARBA" id="ARBA00023163"/>
    </source>
</evidence>
<dbReference type="Proteomes" id="UP000199598">
    <property type="component" value="Unassembled WGS sequence"/>
</dbReference>
<dbReference type="SMART" id="SM00342">
    <property type="entry name" value="HTH_ARAC"/>
    <property type="match status" value="1"/>
</dbReference>
<protein>
    <submittedName>
        <fullName evidence="5">AraC-type DNA-binding protein</fullName>
    </submittedName>
</protein>
<accession>A0A1I4ELC4</accession>
<dbReference type="InterPro" id="IPR035418">
    <property type="entry name" value="AraC-bd_2"/>
</dbReference>
<dbReference type="InterPro" id="IPR018060">
    <property type="entry name" value="HTH_AraC"/>
</dbReference>
<dbReference type="GO" id="GO:0003677">
    <property type="term" value="F:DNA binding"/>
    <property type="evidence" value="ECO:0007669"/>
    <property type="project" value="UniProtKB-KW"/>
</dbReference>
<dbReference type="Pfam" id="PF14525">
    <property type="entry name" value="AraC_binding_2"/>
    <property type="match status" value="1"/>
</dbReference>
<comment type="caution">
    <text evidence="5">The sequence shown here is derived from an EMBL/GenBank/DDBJ whole genome shotgun (WGS) entry which is preliminary data.</text>
</comment>
<dbReference type="PANTHER" id="PTHR46796">
    <property type="entry name" value="HTH-TYPE TRANSCRIPTIONAL ACTIVATOR RHAS-RELATED"/>
    <property type="match status" value="1"/>
</dbReference>
<dbReference type="Pfam" id="PF12833">
    <property type="entry name" value="HTH_18"/>
    <property type="match status" value="1"/>
</dbReference>
<evidence type="ECO:0000259" key="4">
    <source>
        <dbReference type="PROSITE" id="PS01124"/>
    </source>
</evidence>
<evidence type="ECO:0000313" key="6">
    <source>
        <dbReference type="Proteomes" id="UP000199598"/>
    </source>
</evidence>
<dbReference type="PANTHER" id="PTHR46796:SF6">
    <property type="entry name" value="ARAC SUBFAMILY"/>
    <property type="match status" value="1"/>
</dbReference>
<reference evidence="5 6" key="1">
    <citation type="submission" date="2016-10" db="EMBL/GenBank/DDBJ databases">
        <authorList>
            <person name="Varghese N."/>
            <person name="Submissions S."/>
        </authorList>
    </citation>
    <scope>NUCLEOTIDE SEQUENCE [LARGE SCALE GENOMIC DNA]</scope>
    <source>
        <strain evidence="5 6">DSM 16392</strain>
    </source>
</reference>
<gene>
    <name evidence="5" type="ORF">SAMN04488518_11571</name>
</gene>
<keyword evidence="6" id="KW-1185">Reference proteome</keyword>
<keyword evidence="2 5" id="KW-0238">DNA-binding</keyword>
<name>A0A1I4ELC4_9HYPH</name>